<dbReference type="GO" id="GO:0005509">
    <property type="term" value="F:calcium ion binding"/>
    <property type="evidence" value="ECO:0007669"/>
    <property type="project" value="InterPro"/>
</dbReference>
<dbReference type="PANTHER" id="PTHR38340">
    <property type="entry name" value="S-LAYER PROTEIN"/>
    <property type="match status" value="1"/>
</dbReference>
<evidence type="ECO:0000313" key="6">
    <source>
        <dbReference type="Proteomes" id="UP000642488"/>
    </source>
</evidence>
<feature type="region of interest" description="Disordered" evidence="3">
    <location>
        <begin position="116"/>
        <end position="178"/>
    </location>
</feature>
<feature type="domain" description="Hedgehog/Intein (Hint)" evidence="4">
    <location>
        <begin position="200"/>
        <end position="271"/>
    </location>
</feature>
<sequence length="345" mass="35313">MDPRSTAQGIALDGGGGNDTLLGASGSDTLTGGLGADSLRGEAGADSLYGGNGNDTIFGGEGVTSTSDFDTIDPSAVTVPVSVTYTGDEAGTITDGTDTTTFSGIEAIILTDQDDTLDGSADTSGLDVSAESGDDSIIGGSGGDSIRDADGAHTISDGAGQDTIDGGGGNDSLTGGDGDDVFTVSSGADTISDFNFGNTGALCARRDLLVSRQHGILLGERGFARAGHLADCVPGIRIAQGKRAVSYHHLLLGRHHVIFAEGVACESFFPGMMAVRSLAPADREQLFSVVPGLADCRTNAQVQCVFGPPALRFLKRQRVEPSHGLWLRNTSGEDRRRLATGMRGR</sequence>
<comment type="subcellular location">
    <subcellularLocation>
        <location evidence="1">Secreted</location>
    </subcellularLocation>
</comment>
<dbReference type="EMBL" id="JAEKPD010000001">
    <property type="protein sequence ID" value="MBJ3761422.1"/>
    <property type="molecule type" value="Genomic_DNA"/>
</dbReference>
<proteinExistence type="predicted"/>
<dbReference type="Proteomes" id="UP000642488">
    <property type="component" value="Unassembled WGS sequence"/>
</dbReference>
<evidence type="ECO:0000256" key="2">
    <source>
        <dbReference type="ARBA" id="ARBA00022525"/>
    </source>
</evidence>
<evidence type="ECO:0000256" key="3">
    <source>
        <dbReference type="SAM" id="MobiDB-lite"/>
    </source>
</evidence>
<gene>
    <name evidence="5" type="ORF">ILP92_01480</name>
</gene>
<comment type="caution">
    <text evidence="5">The sequence shown here is derived from an EMBL/GenBank/DDBJ whole genome shotgun (WGS) entry which is preliminary data.</text>
</comment>
<dbReference type="InterPro" id="IPR050557">
    <property type="entry name" value="RTX_toxin/Mannuronan_C5-epim"/>
</dbReference>
<dbReference type="AlphaFoldDB" id="A0A934IBH9"/>
<dbReference type="PROSITE" id="PS00330">
    <property type="entry name" value="HEMOLYSIN_CALCIUM"/>
    <property type="match status" value="3"/>
</dbReference>
<feature type="compositionally biased region" description="Low complexity" evidence="3">
    <location>
        <begin position="129"/>
        <end position="138"/>
    </location>
</feature>
<dbReference type="InterPro" id="IPR028992">
    <property type="entry name" value="Hedgehog/Intein_dom"/>
</dbReference>
<dbReference type="GO" id="GO:0005576">
    <property type="term" value="C:extracellular region"/>
    <property type="evidence" value="ECO:0007669"/>
    <property type="project" value="UniProtKB-SubCell"/>
</dbReference>
<reference evidence="5" key="1">
    <citation type="submission" date="2020-12" db="EMBL/GenBank/DDBJ databases">
        <title>Bacterial taxonomy.</title>
        <authorList>
            <person name="Pan X."/>
        </authorList>
    </citation>
    <scope>NUCLEOTIDE SEQUENCE</scope>
    <source>
        <strain evidence="5">KCTC 52957</strain>
    </source>
</reference>
<dbReference type="Pfam" id="PF00353">
    <property type="entry name" value="HemolysinCabind"/>
    <property type="match status" value="4"/>
</dbReference>
<accession>A0A934IBH9</accession>
<dbReference type="RefSeq" id="WP_198914588.1">
    <property type="nucleotide sequence ID" value="NZ_JAEKPD010000001.1"/>
</dbReference>
<keyword evidence="6" id="KW-1185">Reference proteome</keyword>
<dbReference type="PRINTS" id="PR00313">
    <property type="entry name" value="CABNDNGRPT"/>
</dbReference>
<dbReference type="InterPro" id="IPR001343">
    <property type="entry name" value="Hemolysn_Ca-bd"/>
</dbReference>
<dbReference type="InterPro" id="IPR011049">
    <property type="entry name" value="Serralysin-like_metalloprot_C"/>
</dbReference>
<dbReference type="SUPFAM" id="SSF51120">
    <property type="entry name" value="beta-Roll"/>
    <property type="match status" value="2"/>
</dbReference>
<organism evidence="5 6">
    <name type="scientific">Palleronia pontilimi</name>
    <dbReference type="NCBI Taxonomy" id="1964209"/>
    <lineage>
        <taxon>Bacteria</taxon>
        <taxon>Pseudomonadati</taxon>
        <taxon>Pseudomonadota</taxon>
        <taxon>Alphaproteobacteria</taxon>
        <taxon>Rhodobacterales</taxon>
        <taxon>Roseobacteraceae</taxon>
        <taxon>Palleronia</taxon>
    </lineage>
</organism>
<dbReference type="InterPro" id="IPR018511">
    <property type="entry name" value="Hemolysin-typ_Ca-bd_CS"/>
</dbReference>
<dbReference type="Gene3D" id="2.150.10.10">
    <property type="entry name" value="Serralysin-like metalloprotease, C-terminal"/>
    <property type="match status" value="2"/>
</dbReference>
<dbReference type="PANTHER" id="PTHR38340:SF1">
    <property type="entry name" value="S-LAYER PROTEIN"/>
    <property type="match status" value="1"/>
</dbReference>
<name>A0A934IBH9_9RHOB</name>
<evidence type="ECO:0000256" key="1">
    <source>
        <dbReference type="ARBA" id="ARBA00004613"/>
    </source>
</evidence>
<keyword evidence="2" id="KW-0964">Secreted</keyword>
<dbReference type="Pfam" id="PF13403">
    <property type="entry name" value="Hint_2"/>
    <property type="match status" value="1"/>
</dbReference>
<evidence type="ECO:0000313" key="5">
    <source>
        <dbReference type="EMBL" id="MBJ3761422.1"/>
    </source>
</evidence>
<evidence type="ECO:0000259" key="4">
    <source>
        <dbReference type="Pfam" id="PF13403"/>
    </source>
</evidence>
<protein>
    <submittedName>
        <fullName evidence="5">Hint domain-containing protein</fullName>
    </submittedName>
</protein>